<evidence type="ECO:0000313" key="1">
    <source>
        <dbReference type="EMBL" id="KAG9220672.1"/>
    </source>
</evidence>
<proteinExistence type="predicted"/>
<keyword evidence="2" id="KW-1185">Reference proteome</keyword>
<dbReference type="Proteomes" id="UP000824881">
    <property type="component" value="Unassembled WGS sequence"/>
</dbReference>
<protein>
    <submittedName>
        <fullName evidence="1">Uncharacterized protein</fullName>
    </submittedName>
</protein>
<sequence>MSYNYVDPPNSNLTCCICRAPFVKPVTTRTCMHTFCYECIIQALQHSPHCPVDRSSLVQDDLLPSDPIIRSLVDELVIECTNLPLGCTETFQRQLLESHLKDSCQYTDVICGEDECNEVVLRKDVGKHAHDCAHRVLHCEGCQAEIKFVNMEAHIPECPATTATCPSCYLDMPRSELNSHRETCPEVITGCSQSANGCPWTGPRHAGKNHSISCPYEAIKGFFALNQERISAITGENAVLRQKVDTLERQLHATKQDVQVTTAALGPWYRPPGICPPISQRAAVDLPIDVQPSSASPSNYSGNRSPPFPPANIGGLPPSAADPFAPFFPRPDASEQFNSSSPPESLNQFPGRRIVSGSIPNGSDAMRPAQNSVAPVNLSSTIEGAFESLRESVVTVATSVESLARRNDIALTNEALRLNEEIMSLRVNIHGLRMQVRISSGGSILEFNLISQVHAIMMDRNAQVTGRSNDFSSSGDVWQNGVPRIHFPPTHGSITKL</sequence>
<accession>A0ACB7IQY6</accession>
<name>A0ACB7IQY6_PLECO</name>
<dbReference type="EMBL" id="WQMT02000007">
    <property type="protein sequence ID" value="KAG9220672.1"/>
    <property type="molecule type" value="Genomic_DNA"/>
</dbReference>
<gene>
    <name evidence="1" type="ORF">CCMSSC00406_0003771</name>
</gene>
<comment type="caution">
    <text evidence="1">The sequence shown here is derived from an EMBL/GenBank/DDBJ whole genome shotgun (WGS) entry which is preliminary data.</text>
</comment>
<reference evidence="1 2" key="1">
    <citation type="journal article" date="2021" name="Appl. Environ. Microbiol.">
        <title>Genetic linkage and physical mapping for an oyster mushroom Pleurotus cornucopiae and QTL analysis for the trait cap color.</title>
        <authorList>
            <person name="Zhang Y."/>
            <person name="Gao W."/>
            <person name="Sonnenberg A."/>
            <person name="Chen Q."/>
            <person name="Zhang J."/>
            <person name="Huang C."/>
        </authorList>
    </citation>
    <scope>NUCLEOTIDE SEQUENCE [LARGE SCALE GENOMIC DNA]</scope>
    <source>
        <strain evidence="1">CCMSSC00406</strain>
    </source>
</reference>
<organism evidence="1 2">
    <name type="scientific">Pleurotus cornucopiae</name>
    <name type="common">Cornucopia mushroom</name>
    <dbReference type="NCBI Taxonomy" id="5321"/>
    <lineage>
        <taxon>Eukaryota</taxon>
        <taxon>Fungi</taxon>
        <taxon>Dikarya</taxon>
        <taxon>Basidiomycota</taxon>
        <taxon>Agaricomycotina</taxon>
        <taxon>Agaricomycetes</taxon>
        <taxon>Agaricomycetidae</taxon>
        <taxon>Agaricales</taxon>
        <taxon>Pleurotineae</taxon>
        <taxon>Pleurotaceae</taxon>
        <taxon>Pleurotus</taxon>
    </lineage>
</organism>
<evidence type="ECO:0000313" key="2">
    <source>
        <dbReference type="Proteomes" id="UP000824881"/>
    </source>
</evidence>